<dbReference type="Proteomes" id="UP000501945">
    <property type="component" value="Chromosome"/>
</dbReference>
<dbReference type="EMBL" id="CP047616">
    <property type="protein sequence ID" value="QIW54567.1"/>
    <property type="molecule type" value="Genomic_DNA"/>
</dbReference>
<keyword evidence="1" id="KW-0175">Coiled coil</keyword>
<accession>A0A6H0UI88</accession>
<organism evidence="2 3">
    <name type="scientific">Pseudolactococcus raffinolactis</name>
    <dbReference type="NCBI Taxonomy" id="1366"/>
    <lineage>
        <taxon>Bacteria</taxon>
        <taxon>Bacillati</taxon>
        <taxon>Bacillota</taxon>
        <taxon>Bacilli</taxon>
        <taxon>Lactobacillales</taxon>
        <taxon>Streptococcaceae</taxon>
        <taxon>Pseudolactococcus</taxon>
    </lineage>
</organism>
<evidence type="ECO:0000256" key="1">
    <source>
        <dbReference type="SAM" id="Coils"/>
    </source>
</evidence>
<dbReference type="RefSeq" id="WP_167839049.1">
    <property type="nucleotide sequence ID" value="NZ_CP047616.1"/>
</dbReference>
<gene>
    <name evidence="2" type="ORF">GU336_10710</name>
</gene>
<name>A0A6H0UI88_9LACT</name>
<evidence type="ECO:0000313" key="2">
    <source>
        <dbReference type="EMBL" id="QIW54567.1"/>
    </source>
</evidence>
<sequence>MKRGALNSTNQLIEIKEEVIRNFEEARELLFGTTELEQVQEELEDTLNQLADEINALINENARIALDQAKYERNYSKLVKKFDEAEARLATVKEKIALRQGKQEQVEMFLKELENTDLVDEFDESLFNRLVEVIDIEKEKITVTFKDGSEVTI</sequence>
<reference evidence="2 3" key="1">
    <citation type="submission" date="2019-12" db="EMBL/GenBank/DDBJ databases">
        <title>Whole genome sequences of Lactococcus raffinolactis strains isolated from sewage.</title>
        <authorList>
            <person name="Ybazeta G."/>
            <person name="Ross M."/>
            <person name="Brabant-Kirwan D."/>
            <person name="Saleh M."/>
            <person name="Dillon J.A."/>
            <person name="Splinter K."/>
            <person name="Nokhbeh R."/>
        </authorList>
    </citation>
    <scope>NUCLEOTIDE SEQUENCE [LARGE SCALE GENOMIC DNA]</scope>
    <source>
        <strain evidence="2 3">Lr_19_5</strain>
    </source>
</reference>
<feature type="coiled-coil region" evidence="1">
    <location>
        <begin position="6"/>
        <end position="95"/>
    </location>
</feature>
<protein>
    <recommendedName>
        <fullName evidence="4">Site-specific recombinase</fullName>
    </recommendedName>
</protein>
<evidence type="ECO:0000313" key="3">
    <source>
        <dbReference type="Proteomes" id="UP000501945"/>
    </source>
</evidence>
<proteinExistence type="predicted"/>
<dbReference type="AlphaFoldDB" id="A0A6H0UI88"/>
<evidence type="ECO:0008006" key="4">
    <source>
        <dbReference type="Google" id="ProtNLM"/>
    </source>
</evidence>